<sequence length="358" mass="41474">MQIPLLSIDKNYESLSDAEVTAKVMDSYICVMSLNMLDFPKRKEHILELVTHKLQYWERLIEEANELFWLKNEGRGWAVFYPNQDCGYTRIYRYKPSRDHDIRRDKPWDIGSWKYIQSEISLLDILNSVEYSEIFKNWKAHQLKVNSVPTEFADGRVSNTTVDKAMLVTKGNGCAVCGASAGHHATTTLSEYSTVMLSISLCEAHRLEASKHPCILKFFGTLFFLNLDIPDLIKLDHIPDDLVTPLADIIASNLNAQFDKPEKRKRGWHIRFEMQDGWSWLLRLNTLTDYAYMLFNSSGKQVHRIDSADDHPAVPFGPDHQHFNPKTKRESIEPSFSYGIPLLDFPLFEKSKDYYARK</sequence>
<dbReference type="EMBL" id="JBEVCJ010000127">
    <property type="protein sequence ID" value="MET1257609.1"/>
    <property type="molecule type" value="Genomic_DNA"/>
</dbReference>
<comment type="caution">
    <text evidence="1">The sequence shown here is derived from an EMBL/GenBank/DDBJ whole genome shotgun (WGS) entry which is preliminary data.</text>
</comment>
<reference evidence="1 2" key="1">
    <citation type="submission" date="2024-06" db="EMBL/GenBank/DDBJ databases">
        <authorList>
            <person name="Li F."/>
        </authorList>
    </citation>
    <scope>NUCLEOTIDE SEQUENCE [LARGE SCALE GENOMIC DNA]</scope>
    <source>
        <strain evidence="1 2">GXAS 311</strain>
    </source>
</reference>
<organism evidence="1 2">
    <name type="scientific">Aliikangiella maris</name>
    <dbReference type="NCBI Taxonomy" id="3162458"/>
    <lineage>
        <taxon>Bacteria</taxon>
        <taxon>Pseudomonadati</taxon>
        <taxon>Pseudomonadota</taxon>
        <taxon>Gammaproteobacteria</taxon>
        <taxon>Oceanospirillales</taxon>
        <taxon>Pleioneaceae</taxon>
        <taxon>Aliikangiella</taxon>
    </lineage>
</organism>
<proteinExistence type="predicted"/>
<evidence type="ECO:0000313" key="1">
    <source>
        <dbReference type="EMBL" id="MET1257609.1"/>
    </source>
</evidence>
<accession>A0ABV2C098</accession>
<gene>
    <name evidence="1" type="ORF">ABVT43_20930</name>
</gene>
<evidence type="ECO:0000313" key="2">
    <source>
        <dbReference type="Proteomes" id="UP001548189"/>
    </source>
</evidence>
<name>A0ABV2C098_9GAMM</name>
<dbReference type="Proteomes" id="UP001548189">
    <property type="component" value="Unassembled WGS sequence"/>
</dbReference>
<keyword evidence="2" id="KW-1185">Reference proteome</keyword>
<protein>
    <submittedName>
        <fullName evidence="1">Uncharacterized protein</fullName>
    </submittedName>
</protein>